<keyword evidence="2" id="KW-1185">Reference proteome</keyword>
<dbReference type="EMBL" id="OZ020099">
    <property type="protein sequence ID" value="CAK9272613.1"/>
    <property type="molecule type" value="Genomic_DNA"/>
</dbReference>
<reference evidence="1" key="1">
    <citation type="submission" date="2024-02" db="EMBL/GenBank/DDBJ databases">
        <authorList>
            <consortium name="ELIXIR-Norway"/>
            <consortium name="Elixir Norway"/>
        </authorList>
    </citation>
    <scope>NUCLEOTIDE SEQUENCE</scope>
</reference>
<evidence type="ECO:0000313" key="2">
    <source>
        <dbReference type="Proteomes" id="UP001497444"/>
    </source>
</evidence>
<dbReference type="Proteomes" id="UP001497444">
    <property type="component" value="Chromosome 4"/>
</dbReference>
<evidence type="ECO:0000313" key="1">
    <source>
        <dbReference type="EMBL" id="CAK9272613.1"/>
    </source>
</evidence>
<accession>A0ABP0X0H8</accession>
<gene>
    <name evidence="1" type="ORF">CSSPJE1EN1_LOCUS18091</name>
</gene>
<organism evidence="1 2">
    <name type="scientific">Sphagnum jensenii</name>
    <dbReference type="NCBI Taxonomy" id="128206"/>
    <lineage>
        <taxon>Eukaryota</taxon>
        <taxon>Viridiplantae</taxon>
        <taxon>Streptophyta</taxon>
        <taxon>Embryophyta</taxon>
        <taxon>Bryophyta</taxon>
        <taxon>Sphagnophytina</taxon>
        <taxon>Sphagnopsida</taxon>
        <taxon>Sphagnales</taxon>
        <taxon>Sphagnaceae</taxon>
        <taxon>Sphagnum</taxon>
    </lineage>
</organism>
<protein>
    <submittedName>
        <fullName evidence="1">Uncharacterized protein</fullName>
    </submittedName>
</protein>
<sequence length="190" mass="21083">MCSSCYVISNDWLYRMMNMTLIELMAGDTENIMTHYLSVDSISGRFCSVHSRIGRRRLDNNVNLMQQTPNAQHVIFSARNDEGDKTSEAASHRSLTFEQATVVADAKTQVKEQLATVDVAVTSQQHGPQGIIIEHVGDLLQRGGDKDADVLFDDQVVNPNQLGSLGAILRMLDGSRCLTERHVDRNVVHG</sequence>
<proteinExistence type="predicted"/>
<name>A0ABP0X0H8_9BRYO</name>